<comment type="caution">
    <text evidence="2">The sequence shown here is derived from an EMBL/GenBank/DDBJ whole genome shotgun (WGS) entry which is preliminary data.</text>
</comment>
<dbReference type="PANTHER" id="PTHR43364">
    <property type="entry name" value="NADH-SPECIFIC METHYLGLYOXAL REDUCTASE-RELATED"/>
    <property type="match status" value="1"/>
</dbReference>
<dbReference type="CDD" id="cd19081">
    <property type="entry name" value="AKR_AKR9C1"/>
    <property type="match status" value="1"/>
</dbReference>
<organism evidence="2 3">
    <name type="scientific">Microbacterium binotii</name>
    <dbReference type="NCBI Taxonomy" id="462710"/>
    <lineage>
        <taxon>Bacteria</taxon>
        <taxon>Bacillati</taxon>
        <taxon>Actinomycetota</taxon>
        <taxon>Actinomycetes</taxon>
        <taxon>Micrococcales</taxon>
        <taxon>Microbacteriaceae</taxon>
        <taxon>Microbacterium</taxon>
    </lineage>
</organism>
<dbReference type="InterPro" id="IPR036812">
    <property type="entry name" value="NAD(P)_OxRdtase_dom_sf"/>
</dbReference>
<dbReference type="InterPro" id="IPR023210">
    <property type="entry name" value="NADP_OxRdtase_dom"/>
</dbReference>
<evidence type="ECO:0000313" key="3">
    <source>
        <dbReference type="Proteomes" id="UP001500274"/>
    </source>
</evidence>
<proteinExistence type="predicted"/>
<dbReference type="RefSeq" id="WP_344228944.1">
    <property type="nucleotide sequence ID" value="NZ_BAAARI010000012.1"/>
</dbReference>
<evidence type="ECO:0000259" key="1">
    <source>
        <dbReference type="Pfam" id="PF00248"/>
    </source>
</evidence>
<accession>A0ABP6BNV2</accession>
<dbReference type="SUPFAM" id="SSF51430">
    <property type="entry name" value="NAD(P)-linked oxidoreductase"/>
    <property type="match status" value="1"/>
</dbReference>
<protein>
    <submittedName>
        <fullName evidence="2">Aldo/keto reductase</fullName>
    </submittedName>
</protein>
<dbReference type="EMBL" id="BAAARI010000012">
    <property type="protein sequence ID" value="GAA2579911.1"/>
    <property type="molecule type" value="Genomic_DNA"/>
</dbReference>
<dbReference type="Gene3D" id="3.20.20.100">
    <property type="entry name" value="NADP-dependent oxidoreductase domain"/>
    <property type="match status" value="1"/>
</dbReference>
<gene>
    <name evidence="2" type="ORF">GCM10009862_18930</name>
</gene>
<dbReference type="PANTHER" id="PTHR43364:SF6">
    <property type="entry name" value="OXIDOREDUCTASE-RELATED"/>
    <property type="match status" value="1"/>
</dbReference>
<dbReference type="Pfam" id="PF00248">
    <property type="entry name" value="Aldo_ket_red"/>
    <property type="match status" value="1"/>
</dbReference>
<dbReference type="InterPro" id="IPR050523">
    <property type="entry name" value="AKR_Detox_Biosynth"/>
</dbReference>
<feature type="domain" description="NADP-dependent oxidoreductase" evidence="1">
    <location>
        <begin position="14"/>
        <end position="309"/>
    </location>
</feature>
<evidence type="ECO:0000313" key="2">
    <source>
        <dbReference type="EMBL" id="GAA2579911.1"/>
    </source>
</evidence>
<dbReference type="Proteomes" id="UP001500274">
    <property type="component" value="Unassembled WGS sequence"/>
</dbReference>
<sequence>MTRIGRSDLDVFELSLGGNVFGWTADRDASFEILDTFHDGGGNFIDTADAYSAWVPGNSGGESETLIGEWLAARKPRDIVIATKVSQHPEFRGLSAKNIRAAAEASLKRLGVDTIDLYYAHFDDPETPLEETVAAFTDLVNDGLVRYTAVSNYSGDRIREWIELAQAGGGPLPIAVQPHYNLVHRNDVEEHIIPVAEEFDLALVPYYGLASGFLTGKYRSADAAGAGSPRAQGAAKYATPQGLAIIDALERIGAEHGASIAATALAWLRQRPTVVAPIASASRASQVPDLLTSVGVVLTSEQIAELDHLSAWQPAS</sequence>
<keyword evidence="3" id="KW-1185">Reference proteome</keyword>
<name>A0ABP6BNV2_9MICO</name>
<reference evidence="3" key="1">
    <citation type="journal article" date="2019" name="Int. J. Syst. Evol. Microbiol.">
        <title>The Global Catalogue of Microorganisms (GCM) 10K type strain sequencing project: providing services to taxonomists for standard genome sequencing and annotation.</title>
        <authorList>
            <consortium name="The Broad Institute Genomics Platform"/>
            <consortium name="The Broad Institute Genome Sequencing Center for Infectious Disease"/>
            <person name="Wu L."/>
            <person name="Ma J."/>
        </authorList>
    </citation>
    <scope>NUCLEOTIDE SEQUENCE [LARGE SCALE GENOMIC DNA]</scope>
    <source>
        <strain evidence="3">JCM 16365</strain>
    </source>
</reference>